<feature type="non-terminal residue" evidence="3">
    <location>
        <position position="80"/>
    </location>
</feature>
<protein>
    <submittedName>
        <fullName evidence="3">Uncharacterized protein</fullName>
    </submittedName>
</protein>
<name>A0A8S2ZVW9_9BILA</name>
<feature type="compositionally biased region" description="Low complexity" evidence="1">
    <location>
        <begin position="36"/>
        <end position="48"/>
    </location>
</feature>
<feature type="non-terminal residue" evidence="3">
    <location>
        <position position="1"/>
    </location>
</feature>
<evidence type="ECO:0000313" key="3">
    <source>
        <dbReference type="EMBL" id="CAF4665387.1"/>
    </source>
</evidence>
<organism evidence="3 4">
    <name type="scientific">Rotaria magnacalcarata</name>
    <dbReference type="NCBI Taxonomy" id="392030"/>
    <lineage>
        <taxon>Eukaryota</taxon>
        <taxon>Metazoa</taxon>
        <taxon>Spiralia</taxon>
        <taxon>Gnathifera</taxon>
        <taxon>Rotifera</taxon>
        <taxon>Eurotatoria</taxon>
        <taxon>Bdelloidea</taxon>
        <taxon>Philodinida</taxon>
        <taxon>Philodinidae</taxon>
        <taxon>Rotaria</taxon>
    </lineage>
</organism>
<dbReference type="Proteomes" id="UP000676336">
    <property type="component" value="Unassembled WGS sequence"/>
</dbReference>
<feature type="compositionally biased region" description="Polar residues" evidence="1">
    <location>
        <begin position="26"/>
        <end position="35"/>
    </location>
</feature>
<proteinExistence type="predicted"/>
<feature type="region of interest" description="Disordered" evidence="1">
    <location>
        <begin position="26"/>
        <end position="64"/>
    </location>
</feature>
<dbReference type="EMBL" id="CAJOBI010118226">
    <property type="protein sequence ID" value="CAF4665387.1"/>
    <property type="molecule type" value="Genomic_DNA"/>
</dbReference>
<evidence type="ECO:0000313" key="2">
    <source>
        <dbReference type="EMBL" id="CAF4604539.1"/>
    </source>
</evidence>
<accession>A0A8S2ZVW9</accession>
<feature type="region of interest" description="Disordered" evidence="1">
    <location>
        <begin position="1"/>
        <end position="20"/>
    </location>
</feature>
<evidence type="ECO:0000313" key="4">
    <source>
        <dbReference type="Proteomes" id="UP000676336"/>
    </source>
</evidence>
<evidence type="ECO:0000256" key="1">
    <source>
        <dbReference type="SAM" id="MobiDB-lite"/>
    </source>
</evidence>
<dbReference type="AlphaFoldDB" id="A0A8S2ZVW9"/>
<comment type="caution">
    <text evidence="3">The sequence shown here is derived from an EMBL/GenBank/DDBJ whole genome shotgun (WGS) entry which is preliminary data.</text>
</comment>
<gene>
    <name evidence="2" type="ORF">SMN809_LOCUS39214</name>
    <name evidence="3" type="ORF">SMN809_LOCUS41672</name>
</gene>
<dbReference type="EMBL" id="CAJOBI010104673">
    <property type="protein sequence ID" value="CAF4604539.1"/>
    <property type="molecule type" value="Genomic_DNA"/>
</dbReference>
<reference evidence="3" key="1">
    <citation type="submission" date="2021-02" db="EMBL/GenBank/DDBJ databases">
        <authorList>
            <person name="Nowell W R."/>
        </authorList>
    </citation>
    <scope>NUCLEOTIDE SEQUENCE</scope>
</reference>
<sequence length="80" mass="9132">PVVTSLLTRGLNNSTSQAPLPSIKSLQQKHNPSFIQQQQQQQQRQQQQMIFPPNQPDPQQFLDGLTNGIVDETMDLYEQD</sequence>